<dbReference type="PANTHER" id="PTHR30146:SF153">
    <property type="entry name" value="LACTOSE OPERON REPRESSOR"/>
    <property type="match status" value="1"/>
</dbReference>
<gene>
    <name evidence="5" type="ORF">SacmaDRAFT_4283</name>
</gene>
<dbReference type="InterPro" id="IPR046335">
    <property type="entry name" value="LacI/GalR-like_sensor"/>
</dbReference>
<organism evidence="5 6">
    <name type="scientific">Saccharomonospora marina XMU15</name>
    <dbReference type="NCBI Taxonomy" id="882083"/>
    <lineage>
        <taxon>Bacteria</taxon>
        <taxon>Bacillati</taxon>
        <taxon>Actinomycetota</taxon>
        <taxon>Actinomycetes</taxon>
        <taxon>Pseudonocardiales</taxon>
        <taxon>Pseudonocardiaceae</taxon>
        <taxon>Saccharomonospora</taxon>
    </lineage>
</organism>
<dbReference type="InterPro" id="IPR010982">
    <property type="entry name" value="Lambda_DNA-bd_dom_sf"/>
</dbReference>
<keyword evidence="1" id="KW-0805">Transcription regulation</keyword>
<dbReference type="Gene3D" id="3.40.50.2300">
    <property type="match status" value="2"/>
</dbReference>
<sequence length="345" mass="35997">MRAGAGQRTTLAMVAEAAGVSLPTASKVLNGRGDVAAATRGRVEKAVRELGYVPVSGRRNTNQNRIVDLVFDDLVSPYSLEVLRGVTQAGAEAGVDVVVSRAPTGKAAEAANWAGKLKTGGREGLIVVTSELSLEQVEAFARAGIALVVIDPLNLPRVEVTSVGATNWSGGLTATEHLLSLGHQRIAFAGGPRQASCARARLHGYRAALEKAGTAADDSLVLHGAFGYPDGLEMGGRLLDLPKRPTAVFAASDATAVGVMEAARRRGLRVPQDLSVVGFDDTILATLATPALTVVRQPLPDMGRVALRTLLRLIDGESLDSHHVELATKLVVRDSTAAISGQGER</sequence>
<evidence type="ECO:0000256" key="1">
    <source>
        <dbReference type="ARBA" id="ARBA00023015"/>
    </source>
</evidence>
<protein>
    <submittedName>
        <fullName evidence="5">Transcriptional regulator</fullName>
    </submittedName>
</protein>
<dbReference type="STRING" id="882083.SacmaDRAFT_4283"/>
<reference evidence="5 6" key="1">
    <citation type="journal article" date="2012" name="Stand. Genomic Sci.">
        <title>Genome sequence of the ocean sediment bacterium Saccharomonospora marina type strain (XMU15(T)).</title>
        <authorList>
            <person name="Klenk H.P."/>
            <person name="Lu M."/>
            <person name="Lucas S."/>
            <person name="Lapidus A."/>
            <person name="Copeland A."/>
            <person name="Pitluck S."/>
            <person name="Goodwin L.A."/>
            <person name="Han C."/>
            <person name="Tapia R."/>
            <person name="Brambilla E.M."/>
            <person name="Potter G."/>
            <person name="Land M."/>
            <person name="Ivanova N."/>
            <person name="Rohde M."/>
            <person name="Goker M."/>
            <person name="Detter J.C."/>
            <person name="Li W.J."/>
            <person name="Kyrpides N.C."/>
            <person name="Woyke T."/>
        </authorList>
    </citation>
    <scope>NUCLEOTIDE SEQUENCE [LARGE SCALE GENOMIC DNA]</scope>
    <source>
        <strain evidence="5 6">XMU15</strain>
    </source>
</reference>
<evidence type="ECO:0000256" key="2">
    <source>
        <dbReference type="ARBA" id="ARBA00023125"/>
    </source>
</evidence>
<dbReference type="HOGENOM" id="CLU_037628_6_1_11"/>
<keyword evidence="6" id="KW-1185">Reference proteome</keyword>
<dbReference type="GO" id="GO:0003700">
    <property type="term" value="F:DNA-binding transcription factor activity"/>
    <property type="evidence" value="ECO:0007669"/>
    <property type="project" value="TreeGrafter"/>
</dbReference>
<dbReference type="Gene3D" id="1.10.260.40">
    <property type="entry name" value="lambda repressor-like DNA-binding domains"/>
    <property type="match status" value="1"/>
</dbReference>
<dbReference type="EMBL" id="CM001439">
    <property type="protein sequence ID" value="EHR52471.1"/>
    <property type="molecule type" value="Genomic_DNA"/>
</dbReference>
<name>H5X7X1_9PSEU</name>
<dbReference type="SMART" id="SM00354">
    <property type="entry name" value="HTH_LACI"/>
    <property type="match status" value="1"/>
</dbReference>
<accession>H5X7X1</accession>
<dbReference type="CDD" id="cd06296">
    <property type="entry name" value="PBP1_CatR-like"/>
    <property type="match status" value="1"/>
</dbReference>
<feature type="domain" description="HTH lacI-type" evidence="4">
    <location>
        <begin position="9"/>
        <end position="63"/>
    </location>
</feature>
<dbReference type="Pfam" id="PF00356">
    <property type="entry name" value="LacI"/>
    <property type="match status" value="1"/>
</dbReference>
<proteinExistence type="predicted"/>
<dbReference type="SUPFAM" id="SSF47413">
    <property type="entry name" value="lambda repressor-like DNA-binding domains"/>
    <property type="match status" value="1"/>
</dbReference>
<keyword evidence="3" id="KW-0804">Transcription</keyword>
<keyword evidence="2" id="KW-0238">DNA-binding</keyword>
<dbReference type="Proteomes" id="UP000004926">
    <property type="component" value="Chromosome"/>
</dbReference>
<evidence type="ECO:0000259" key="4">
    <source>
        <dbReference type="PROSITE" id="PS50932"/>
    </source>
</evidence>
<dbReference type="Pfam" id="PF13377">
    <property type="entry name" value="Peripla_BP_3"/>
    <property type="match status" value="1"/>
</dbReference>
<evidence type="ECO:0000313" key="5">
    <source>
        <dbReference type="EMBL" id="EHR52471.1"/>
    </source>
</evidence>
<dbReference type="CDD" id="cd01392">
    <property type="entry name" value="HTH_LacI"/>
    <property type="match status" value="1"/>
</dbReference>
<dbReference type="GO" id="GO:0000976">
    <property type="term" value="F:transcription cis-regulatory region binding"/>
    <property type="evidence" value="ECO:0007669"/>
    <property type="project" value="TreeGrafter"/>
</dbReference>
<evidence type="ECO:0000313" key="6">
    <source>
        <dbReference type="Proteomes" id="UP000004926"/>
    </source>
</evidence>
<dbReference type="eggNOG" id="COG1609">
    <property type="taxonomic scope" value="Bacteria"/>
</dbReference>
<dbReference type="InterPro" id="IPR000843">
    <property type="entry name" value="HTH_LacI"/>
</dbReference>
<dbReference type="AlphaFoldDB" id="H5X7X1"/>
<dbReference type="SUPFAM" id="SSF53822">
    <property type="entry name" value="Periplasmic binding protein-like I"/>
    <property type="match status" value="1"/>
</dbReference>
<dbReference type="PROSITE" id="PS50932">
    <property type="entry name" value="HTH_LACI_2"/>
    <property type="match status" value="1"/>
</dbReference>
<evidence type="ECO:0000256" key="3">
    <source>
        <dbReference type="ARBA" id="ARBA00023163"/>
    </source>
</evidence>
<dbReference type="PANTHER" id="PTHR30146">
    <property type="entry name" value="LACI-RELATED TRANSCRIPTIONAL REPRESSOR"/>
    <property type="match status" value="1"/>
</dbReference>
<dbReference type="InterPro" id="IPR028082">
    <property type="entry name" value="Peripla_BP_I"/>
</dbReference>